<dbReference type="eggNOG" id="COG1434">
    <property type="taxonomic scope" value="Bacteria"/>
</dbReference>
<gene>
    <name evidence="3" type="ordered locus">bpr_I1696</name>
</gene>
<dbReference type="Gene3D" id="3.40.50.620">
    <property type="entry name" value="HUPs"/>
    <property type="match status" value="1"/>
</dbReference>
<keyword evidence="1" id="KW-0812">Transmembrane</keyword>
<dbReference type="Proteomes" id="UP000001299">
    <property type="component" value="Chromosome 1"/>
</dbReference>
<dbReference type="GO" id="GO:0005886">
    <property type="term" value="C:plasma membrane"/>
    <property type="evidence" value="ECO:0007669"/>
    <property type="project" value="TreeGrafter"/>
</dbReference>
<organism evidence="3 4">
    <name type="scientific">Butyrivibrio proteoclasticus (strain ATCC 51982 / DSM 14932 / B316)</name>
    <name type="common">Clostridium proteoclasticum</name>
    <dbReference type="NCBI Taxonomy" id="515622"/>
    <lineage>
        <taxon>Bacteria</taxon>
        <taxon>Bacillati</taxon>
        <taxon>Bacillota</taxon>
        <taxon>Clostridia</taxon>
        <taxon>Lachnospirales</taxon>
        <taxon>Lachnospiraceae</taxon>
        <taxon>Butyrivibrio</taxon>
    </lineage>
</organism>
<dbReference type="Pfam" id="PF02698">
    <property type="entry name" value="DUF218"/>
    <property type="match status" value="1"/>
</dbReference>
<dbReference type="InterPro" id="IPR014729">
    <property type="entry name" value="Rossmann-like_a/b/a_fold"/>
</dbReference>
<evidence type="ECO:0000256" key="1">
    <source>
        <dbReference type="SAM" id="Phobius"/>
    </source>
</evidence>
<name>E0RXK6_BUTPB</name>
<protein>
    <recommendedName>
        <fullName evidence="2">DUF218 domain-containing protein</fullName>
    </recommendedName>
</protein>
<accession>E0RXK6</accession>
<evidence type="ECO:0000313" key="4">
    <source>
        <dbReference type="Proteomes" id="UP000001299"/>
    </source>
</evidence>
<feature type="transmembrane region" description="Helical" evidence="1">
    <location>
        <begin position="27"/>
        <end position="46"/>
    </location>
</feature>
<dbReference type="EMBL" id="CP001810">
    <property type="protein sequence ID" value="ADL34433.1"/>
    <property type="molecule type" value="Genomic_DNA"/>
</dbReference>
<dbReference type="GO" id="GO:0000270">
    <property type="term" value="P:peptidoglycan metabolic process"/>
    <property type="evidence" value="ECO:0007669"/>
    <property type="project" value="TreeGrafter"/>
</dbReference>
<dbReference type="PANTHER" id="PTHR30336">
    <property type="entry name" value="INNER MEMBRANE PROTEIN, PROBABLE PERMEASE"/>
    <property type="match status" value="1"/>
</dbReference>
<sequence>MINYGESMGNSIANITKKKRFLSLKNIYLIISVLSFLYSIAVYMVGSGTYSFVIWIAAALFFGFLFVMDQKKLWSRVPKAVRYAFRTVVVAGVLVFTICQVCILTAFFSKGAPGADYIIVLGAQMRSSGPSIIYKYRLNSAIEYLRNNPDTKVVVTGGQGSNEPISEGEGGKIYLMEKEISEDRIIVESTSLDTDENIVNAMKLINPDKDMTIGIVTNNFHLFRGMMLARRHTDAEITGIAAFTEYQFLPNNMVRETFGILKDIY</sequence>
<reference evidence="3 4" key="1">
    <citation type="journal article" date="2010" name="PLoS ONE">
        <title>The glycobiome of the rumen bacterium Butyrivibrio proteoclasticus B316(T) highlights adaptation to a polysaccharide-rich environment.</title>
        <authorList>
            <person name="Kelly W.J."/>
            <person name="Leahy S.C."/>
            <person name="Altermann E."/>
            <person name="Yeoman C.J."/>
            <person name="Dunne J.C."/>
            <person name="Kong Z."/>
            <person name="Pacheco D.M."/>
            <person name="Li D."/>
            <person name="Noel S.J."/>
            <person name="Moon C.D."/>
            <person name="Cookson A.L."/>
            <person name="Attwood G.T."/>
        </authorList>
    </citation>
    <scope>NUCLEOTIDE SEQUENCE [LARGE SCALE GENOMIC DNA]</scope>
    <source>
        <strain evidence="4">ATCC 51982 / DSM 14932 / B316</strain>
    </source>
</reference>
<dbReference type="InterPro" id="IPR051599">
    <property type="entry name" value="Cell_Envelope_Assoc"/>
</dbReference>
<dbReference type="STRING" id="515622.bpr_I1696"/>
<proteinExistence type="predicted"/>
<keyword evidence="4" id="KW-1185">Reference proteome</keyword>
<dbReference type="AlphaFoldDB" id="E0RXK6"/>
<feature type="domain" description="DUF218" evidence="2">
    <location>
        <begin position="116"/>
        <end position="250"/>
    </location>
</feature>
<keyword evidence="1" id="KW-0472">Membrane</keyword>
<dbReference type="HOGENOM" id="CLU_051474_2_2_9"/>
<dbReference type="PANTHER" id="PTHR30336:SF4">
    <property type="entry name" value="ENVELOPE BIOGENESIS FACTOR ELYC"/>
    <property type="match status" value="1"/>
</dbReference>
<evidence type="ECO:0000259" key="2">
    <source>
        <dbReference type="Pfam" id="PF02698"/>
    </source>
</evidence>
<dbReference type="GO" id="GO:0043164">
    <property type="term" value="P:Gram-negative-bacterium-type cell wall biogenesis"/>
    <property type="evidence" value="ECO:0007669"/>
    <property type="project" value="TreeGrafter"/>
</dbReference>
<dbReference type="InterPro" id="IPR003848">
    <property type="entry name" value="DUF218"/>
</dbReference>
<dbReference type="CDD" id="cd06259">
    <property type="entry name" value="YdcF-like"/>
    <property type="match status" value="1"/>
</dbReference>
<keyword evidence="1" id="KW-1133">Transmembrane helix</keyword>
<evidence type="ECO:0000313" key="3">
    <source>
        <dbReference type="EMBL" id="ADL34433.1"/>
    </source>
</evidence>
<feature type="transmembrane region" description="Helical" evidence="1">
    <location>
        <begin position="52"/>
        <end position="68"/>
    </location>
</feature>
<dbReference type="KEGG" id="bpb:bpr_I1696"/>
<feature type="transmembrane region" description="Helical" evidence="1">
    <location>
        <begin position="88"/>
        <end position="108"/>
    </location>
</feature>